<dbReference type="Pfam" id="PF09992">
    <property type="entry name" value="NAGPA"/>
    <property type="match status" value="1"/>
</dbReference>
<keyword evidence="1 2" id="KW-1015">Disulfide bond</keyword>
<dbReference type="InterPro" id="IPR000742">
    <property type="entry name" value="EGF"/>
</dbReference>
<dbReference type="EMBL" id="JAIWYP010000009">
    <property type="protein sequence ID" value="KAH3774692.1"/>
    <property type="molecule type" value="Genomic_DNA"/>
</dbReference>
<feature type="domain" description="EGF-like" evidence="6">
    <location>
        <begin position="455"/>
        <end position="490"/>
    </location>
</feature>
<dbReference type="PANTHER" id="PTHR40446">
    <property type="entry name" value="N-ACETYLGLUCOSAMINE-1-PHOSPHODIESTER ALPHA-N-ACETYLGLUCOSAMINIDASE"/>
    <property type="match status" value="1"/>
</dbReference>
<proteinExistence type="predicted"/>
<feature type="domain" description="EGF-like" evidence="6">
    <location>
        <begin position="416"/>
        <end position="447"/>
    </location>
</feature>
<reference evidence="7" key="1">
    <citation type="journal article" date="2019" name="bioRxiv">
        <title>The Genome of the Zebra Mussel, Dreissena polymorpha: A Resource for Invasive Species Research.</title>
        <authorList>
            <person name="McCartney M.A."/>
            <person name="Auch B."/>
            <person name="Kono T."/>
            <person name="Mallez S."/>
            <person name="Zhang Y."/>
            <person name="Obille A."/>
            <person name="Becker A."/>
            <person name="Abrahante J.E."/>
            <person name="Garbe J."/>
            <person name="Badalamenti J.P."/>
            <person name="Herman A."/>
            <person name="Mangelson H."/>
            <person name="Liachko I."/>
            <person name="Sullivan S."/>
            <person name="Sone E.D."/>
            <person name="Koren S."/>
            <person name="Silverstein K.A.T."/>
            <person name="Beckman K.B."/>
            <person name="Gohl D.M."/>
        </authorList>
    </citation>
    <scope>NUCLEOTIDE SEQUENCE</scope>
    <source>
        <strain evidence="7">Duluth1</strain>
        <tissue evidence="7">Whole animal</tissue>
    </source>
</reference>
<dbReference type="Pfam" id="PF07974">
    <property type="entry name" value="EGF_2"/>
    <property type="match status" value="1"/>
</dbReference>
<accession>A0A9D4EAK8</accession>
<feature type="disulfide bond" evidence="2">
    <location>
        <begin position="420"/>
        <end position="430"/>
    </location>
</feature>
<dbReference type="InterPro" id="IPR018711">
    <property type="entry name" value="NAGPA"/>
</dbReference>
<keyword evidence="4" id="KW-0472">Membrane</keyword>
<evidence type="ECO:0000256" key="4">
    <source>
        <dbReference type="SAM" id="Phobius"/>
    </source>
</evidence>
<feature type="disulfide bond" evidence="2">
    <location>
        <begin position="437"/>
        <end position="446"/>
    </location>
</feature>
<feature type="signal peptide" evidence="5">
    <location>
        <begin position="1"/>
        <end position="19"/>
    </location>
</feature>
<name>A0A9D4EAK8_DREPO</name>
<evidence type="ECO:0000259" key="6">
    <source>
        <dbReference type="PROSITE" id="PS50026"/>
    </source>
</evidence>
<keyword evidence="8" id="KW-1185">Reference proteome</keyword>
<dbReference type="CDD" id="cd00055">
    <property type="entry name" value="EGF_Lam"/>
    <property type="match status" value="1"/>
</dbReference>
<protein>
    <recommendedName>
        <fullName evidence="6">EGF-like domain-containing protein</fullName>
    </recommendedName>
</protein>
<evidence type="ECO:0000256" key="1">
    <source>
        <dbReference type="ARBA" id="ARBA00023157"/>
    </source>
</evidence>
<evidence type="ECO:0000313" key="8">
    <source>
        <dbReference type="Proteomes" id="UP000828390"/>
    </source>
</evidence>
<gene>
    <name evidence="7" type="ORF">DPMN_176080</name>
</gene>
<reference evidence="7" key="2">
    <citation type="submission" date="2020-11" db="EMBL/GenBank/DDBJ databases">
        <authorList>
            <person name="McCartney M.A."/>
            <person name="Auch B."/>
            <person name="Kono T."/>
            <person name="Mallez S."/>
            <person name="Becker A."/>
            <person name="Gohl D.M."/>
            <person name="Silverstein K.A.T."/>
            <person name="Koren S."/>
            <person name="Bechman K.B."/>
            <person name="Herman A."/>
            <person name="Abrahante J.E."/>
            <person name="Garbe J."/>
        </authorList>
    </citation>
    <scope>NUCLEOTIDE SEQUENCE</scope>
    <source>
        <strain evidence="7">Duluth1</strain>
        <tissue evidence="7">Whole animal</tissue>
    </source>
</reference>
<comment type="caution">
    <text evidence="2">Lacks conserved residue(s) required for the propagation of feature annotation.</text>
</comment>
<dbReference type="InterPro" id="IPR002049">
    <property type="entry name" value="LE_dom"/>
</dbReference>
<dbReference type="OrthoDB" id="192253at2759"/>
<comment type="caution">
    <text evidence="7">The sequence shown here is derived from an EMBL/GenBank/DDBJ whole genome shotgun (WGS) entry which is preliminary data.</text>
</comment>
<dbReference type="Gene3D" id="2.10.25.10">
    <property type="entry name" value="Laminin"/>
    <property type="match status" value="1"/>
</dbReference>
<dbReference type="PROSITE" id="PS50026">
    <property type="entry name" value="EGF_3"/>
    <property type="match status" value="2"/>
</dbReference>
<sequence>MKELYSCILISIMLIICTAELSSEEALAYPYKEGNVDRRNADGCVKFAYQRQLYALYPAHTGNILQDHDSAEIPLKSESSTTNRNPEKSKHILPTTSSAILKDVLFSLKSSSKSSLNNSRISSRLVHNIEFFHGSESFGRYNDKRFVFYHLAYINNPRNTLSVYEPLIDGTCQNGSFHPATVIESGQSRKCKLATNAGLFNTKTGACYGNIVSNGRLVQDTGGIRNAHFGITKQNQLFFGYLSEIDLVADDFQQLVGGVIWVLRDGETYVDKSIQSECRDTEETGTLYTFASVISARTLVAHDKYGRVMILQVEGKTYNNAGVSLYEAAEILKKHGAVNAINLDGGGSSTMVLNDTLLSYPSDPCPDNENVRCARNVTTILCVHDPPCPSPDCQGHGSCDQGVCHCHGAWTGPSCDRLECPSDCRYHGTCTEDGCVCQAGYHGDDCSMPCAEGWHGNQCSLRCICENNATCDGVTGTCLCQPGFSGKLCEQRCMWGTYGENCSQSCKCDDECLCDPVTGYCNYTYLHTDLVQAGPCLLKKLEQRKCLEVDMSKDYRNTVIALTLISVIAFLSCLLNVVLICKCCHQKKTARKKKRVRAKPISKEQIVLLQSQRWSSFTTSSSSDDETSFMLKNSGQS</sequence>
<dbReference type="InterPro" id="IPR013111">
    <property type="entry name" value="EGF_extracell"/>
</dbReference>
<feature type="chain" id="PRO_5039066228" description="EGF-like domain-containing protein" evidence="5">
    <location>
        <begin position="20"/>
        <end position="637"/>
    </location>
</feature>
<feature type="disulfide bond" evidence="2">
    <location>
        <begin position="480"/>
        <end position="489"/>
    </location>
</feature>
<feature type="region of interest" description="Disordered" evidence="3">
    <location>
        <begin position="616"/>
        <end position="637"/>
    </location>
</feature>
<keyword evidence="4" id="KW-0812">Transmembrane</keyword>
<feature type="transmembrane region" description="Helical" evidence="4">
    <location>
        <begin position="559"/>
        <end position="585"/>
    </location>
</feature>
<evidence type="ECO:0000256" key="3">
    <source>
        <dbReference type="SAM" id="MobiDB-lite"/>
    </source>
</evidence>
<evidence type="ECO:0000256" key="2">
    <source>
        <dbReference type="PROSITE-ProRule" id="PRU00076"/>
    </source>
</evidence>
<dbReference type="Pfam" id="PF23106">
    <property type="entry name" value="EGF_Teneurin"/>
    <property type="match status" value="1"/>
</dbReference>
<keyword evidence="5" id="KW-0732">Signal</keyword>
<evidence type="ECO:0000256" key="5">
    <source>
        <dbReference type="SAM" id="SignalP"/>
    </source>
</evidence>
<dbReference type="SMART" id="SM00181">
    <property type="entry name" value="EGF"/>
    <property type="match status" value="3"/>
</dbReference>
<dbReference type="Proteomes" id="UP000828390">
    <property type="component" value="Unassembled WGS sequence"/>
</dbReference>
<dbReference type="PANTHER" id="PTHR40446:SF2">
    <property type="entry name" value="N-ACETYLGLUCOSAMINE-1-PHOSPHODIESTER ALPHA-N-ACETYLGLUCOSAMINIDASE"/>
    <property type="match status" value="1"/>
</dbReference>
<dbReference type="PROSITE" id="PS00022">
    <property type="entry name" value="EGF_1"/>
    <property type="match status" value="2"/>
</dbReference>
<organism evidence="7 8">
    <name type="scientific">Dreissena polymorpha</name>
    <name type="common">Zebra mussel</name>
    <name type="synonym">Mytilus polymorpha</name>
    <dbReference type="NCBI Taxonomy" id="45954"/>
    <lineage>
        <taxon>Eukaryota</taxon>
        <taxon>Metazoa</taxon>
        <taxon>Spiralia</taxon>
        <taxon>Lophotrochozoa</taxon>
        <taxon>Mollusca</taxon>
        <taxon>Bivalvia</taxon>
        <taxon>Autobranchia</taxon>
        <taxon>Heteroconchia</taxon>
        <taxon>Euheterodonta</taxon>
        <taxon>Imparidentia</taxon>
        <taxon>Neoheterodontei</taxon>
        <taxon>Myida</taxon>
        <taxon>Dreissenoidea</taxon>
        <taxon>Dreissenidae</taxon>
        <taxon>Dreissena</taxon>
    </lineage>
</organism>
<dbReference type="Gene3D" id="2.170.300.10">
    <property type="entry name" value="Tie2 ligand-binding domain superfamily"/>
    <property type="match status" value="1"/>
</dbReference>
<keyword evidence="2" id="KW-0245">EGF-like domain</keyword>
<keyword evidence="4" id="KW-1133">Transmembrane helix</keyword>
<dbReference type="GO" id="GO:0033299">
    <property type="term" value="P:secretion of lysosomal enzymes"/>
    <property type="evidence" value="ECO:0007669"/>
    <property type="project" value="TreeGrafter"/>
</dbReference>
<dbReference type="AlphaFoldDB" id="A0A9D4EAK8"/>
<evidence type="ECO:0000313" key="7">
    <source>
        <dbReference type="EMBL" id="KAH3774692.1"/>
    </source>
</evidence>